<dbReference type="GO" id="GO:0008168">
    <property type="term" value="F:methyltransferase activity"/>
    <property type="evidence" value="ECO:0007669"/>
    <property type="project" value="UniProtKB-KW"/>
</dbReference>
<feature type="binding site" evidence="5">
    <location>
        <position position="34"/>
    </location>
    <ligand>
        <name>S-methyl-5'-thioadenosine</name>
        <dbReference type="ChEBI" id="CHEBI:17509"/>
    </ligand>
</feature>
<evidence type="ECO:0000256" key="1">
    <source>
        <dbReference type="ARBA" id="ARBA00007867"/>
    </source>
</evidence>
<evidence type="ECO:0000313" key="9">
    <source>
        <dbReference type="EMBL" id="REL31677.1"/>
    </source>
</evidence>
<comment type="similarity">
    <text evidence="1 5">Belongs to the spermidine/spermine synthase family.</text>
</comment>
<protein>
    <recommendedName>
        <fullName evidence="5">Polyamine aminopropyltransferase</fullName>
    </recommendedName>
    <alternativeName>
        <fullName evidence="5">Putrescine aminopropyltransferase</fullName>
        <shortName evidence="5">PAPT</shortName>
    </alternativeName>
    <alternativeName>
        <fullName evidence="5">Spermidine synthase</fullName>
        <shortName evidence="5">SPDS</shortName>
        <shortName evidence="5">SPDSY</shortName>
        <ecNumber evidence="5">2.5.1.16</ecNumber>
    </alternativeName>
</protein>
<sequence>MRTNVYMLTILLAFSLFTTSALAKVIHQERSMYRNILVEDTGNLRCLKFNVKSKKTNQSCFLKSDPNRLVFNYTKLMFSGMIVNTNPSRVLIVGLGGGTMSNTLHQLLPDAEIENIEIDPAVIKVARQYFSFFENDKVTSKVVDGRIFIKRALLKKQHYDWIILDAFNGDYIPEHLMTKEFLEETKKLLSDNGVLTANTFSISDLYDYESSTYQSVFGDFYQVKSKRQENRIILATKNDLPSKAQLETNLAALHDLLRPYDVNILKVFNSFTDKQDWPENAPILTDQFSPANLLNQ</sequence>
<comment type="pathway">
    <text evidence="5">Amine and polyamine biosynthesis; spermidine biosynthesis; spermidine from putrescine: step 1/1.</text>
</comment>
<keyword evidence="3 5" id="KW-0745">Spermidine biosynthesis</keyword>
<keyword evidence="2 5" id="KW-0808">Transferase</keyword>
<evidence type="ECO:0000256" key="4">
    <source>
        <dbReference type="ARBA" id="ARBA00023115"/>
    </source>
</evidence>
<dbReference type="UniPathway" id="UPA00248">
    <property type="reaction ID" value="UER00314"/>
</dbReference>
<dbReference type="GO" id="GO:0008295">
    <property type="term" value="P:spermidine biosynthetic process"/>
    <property type="evidence" value="ECO:0007669"/>
    <property type="project" value="UniProtKB-UniRule"/>
</dbReference>
<dbReference type="GO" id="GO:0010487">
    <property type="term" value="F:thermospermine synthase activity"/>
    <property type="evidence" value="ECO:0007669"/>
    <property type="project" value="UniProtKB-ARBA"/>
</dbReference>
<dbReference type="InterPro" id="IPR029063">
    <property type="entry name" value="SAM-dependent_MTases_sf"/>
</dbReference>
<accession>A0A3E0U531</accession>
<evidence type="ECO:0000256" key="3">
    <source>
        <dbReference type="ARBA" id="ARBA00023066"/>
    </source>
</evidence>
<dbReference type="GO" id="GO:0004766">
    <property type="term" value="F:spermidine synthase activity"/>
    <property type="evidence" value="ECO:0007669"/>
    <property type="project" value="UniProtKB-UniRule"/>
</dbReference>
<comment type="caution">
    <text evidence="5">Lacks conserved residue(s) required for the propagation of feature annotation.</text>
</comment>
<comment type="subunit">
    <text evidence="5">Homodimer or homotetramer.</text>
</comment>
<keyword evidence="4 5" id="KW-0620">Polyamine biosynthesis</keyword>
<keyword evidence="10" id="KW-1185">Reference proteome</keyword>
<evidence type="ECO:0000256" key="6">
    <source>
        <dbReference type="PROSITE-ProRule" id="PRU00354"/>
    </source>
</evidence>
<feature type="chain" id="PRO_5017809362" description="Polyamine aminopropyltransferase" evidence="7">
    <location>
        <begin position="24"/>
        <end position="296"/>
    </location>
</feature>
<feature type="binding site" evidence="5">
    <location>
        <position position="117"/>
    </location>
    <ligand>
        <name>S-methyl-5'-thioadenosine</name>
        <dbReference type="ChEBI" id="CHEBI:17509"/>
    </ligand>
</feature>
<dbReference type="AlphaFoldDB" id="A0A3E0U531"/>
<dbReference type="RefSeq" id="WP_116016698.1">
    <property type="nucleotide sequence ID" value="NZ_QUOT01000001.1"/>
</dbReference>
<proteinExistence type="inferred from homology"/>
<evidence type="ECO:0000256" key="7">
    <source>
        <dbReference type="SAM" id="SignalP"/>
    </source>
</evidence>
<dbReference type="InterPro" id="IPR030374">
    <property type="entry name" value="PABS"/>
</dbReference>
<feature type="domain" description="PABS" evidence="8">
    <location>
        <begin position="1"/>
        <end position="248"/>
    </location>
</feature>
<dbReference type="PANTHER" id="PTHR43317">
    <property type="entry name" value="THERMOSPERMINE SYNTHASE ACAULIS5"/>
    <property type="match status" value="1"/>
</dbReference>
<feature type="active site" description="Proton acceptor" evidence="5 6">
    <location>
        <position position="165"/>
    </location>
</feature>
<dbReference type="PANTHER" id="PTHR43317:SF1">
    <property type="entry name" value="THERMOSPERMINE SYNTHASE ACAULIS5"/>
    <property type="match status" value="1"/>
</dbReference>
<name>A0A3E0U531_9GAMM</name>
<organism evidence="9 10">
    <name type="scientific">Thalassotalea euphylliae</name>
    <dbReference type="NCBI Taxonomy" id="1655234"/>
    <lineage>
        <taxon>Bacteria</taxon>
        <taxon>Pseudomonadati</taxon>
        <taxon>Pseudomonadota</taxon>
        <taxon>Gammaproteobacteria</taxon>
        <taxon>Alteromonadales</taxon>
        <taxon>Colwelliaceae</taxon>
        <taxon>Thalassotalea</taxon>
    </lineage>
</organism>
<evidence type="ECO:0000313" key="10">
    <source>
        <dbReference type="Proteomes" id="UP000256899"/>
    </source>
</evidence>
<dbReference type="Pfam" id="PF01564">
    <property type="entry name" value="Spermine_synth"/>
    <property type="match status" value="1"/>
</dbReference>
<comment type="function">
    <text evidence="5">Catalyzes the irreversible transfer of a propylamine group from the amino donor S-adenosylmethioninamine (decarboxy-AdoMet) to putrescine (1,4-diaminobutane) to yield spermidine.</text>
</comment>
<dbReference type="EC" id="2.5.1.16" evidence="5"/>
<dbReference type="Gene3D" id="3.40.50.150">
    <property type="entry name" value="Vaccinia Virus protein VP39"/>
    <property type="match status" value="1"/>
</dbReference>
<keyword evidence="9" id="KW-0489">Methyltransferase</keyword>
<dbReference type="GO" id="GO:0032259">
    <property type="term" value="P:methylation"/>
    <property type="evidence" value="ECO:0007669"/>
    <property type="project" value="UniProtKB-KW"/>
</dbReference>
<reference evidence="10" key="1">
    <citation type="submission" date="2018-08" db="EMBL/GenBank/DDBJ databases">
        <title>Thalassotalea euphylliae genome.</title>
        <authorList>
            <person name="Summers S."/>
            <person name="Rice S.A."/>
            <person name="Freckelton M.L."/>
            <person name="Nedved B.T."/>
            <person name="Hadfield M.G."/>
        </authorList>
    </citation>
    <scope>NUCLEOTIDE SEQUENCE [LARGE SCALE GENOMIC DNA]</scope>
    <source>
        <strain evidence="10">H3</strain>
    </source>
</reference>
<dbReference type="CDD" id="cd02440">
    <property type="entry name" value="AdoMet_MTases"/>
    <property type="match status" value="1"/>
</dbReference>
<feature type="binding site" evidence="5">
    <location>
        <begin position="144"/>
        <end position="145"/>
    </location>
    <ligand>
        <name>S-methyl-5'-thioadenosine</name>
        <dbReference type="ChEBI" id="CHEBI:17509"/>
    </ligand>
</feature>
<evidence type="ECO:0000256" key="2">
    <source>
        <dbReference type="ARBA" id="ARBA00022679"/>
    </source>
</evidence>
<dbReference type="InterPro" id="IPR001045">
    <property type="entry name" value="Spermi_synthase"/>
</dbReference>
<dbReference type="Proteomes" id="UP000256899">
    <property type="component" value="Unassembled WGS sequence"/>
</dbReference>
<dbReference type="PROSITE" id="PS51006">
    <property type="entry name" value="PABS_2"/>
    <property type="match status" value="1"/>
</dbReference>
<evidence type="ECO:0000256" key="5">
    <source>
        <dbReference type="HAMAP-Rule" id="MF_00198"/>
    </source>
</evidence>
<comment type="caution">
    <text evidence="9">The sequence shown here is derived from an EMBL/GenBank/DDBJ whole genome shotgun (WGS) entry which is preliminary data.</text>
</comment>
<dbReference type="SUPFAM" id="SSF53335">
    <property type="entry name" value="S-adenosyl-L-methionine-dependent methyltransferases"/>
    <property type="match status" value="1"/>
</dbReference>
<dbReference type="EMBL" id="QUOT01000001">
    <property type="protein sequence ID" value="REL31677.1"/>
    <property type="molecule type" value="Genomic_DNA"/>
</dbReference>
<evidence type="ECO:0000259" key="8">
    <source>
        <dbReference type="PROSITE" id="PS51006"/>
    </source>
</evidence>
<dbReference type="NCBIfam" id="NF037959">
    <property type="entry name" value="MFS_SpdSyn"/>
    <property type="match status" value="1"/>
</dbReference>
<comment type="catalytic activity">
    <reaction evidence="5">
        <text>S-adenosyl 3-(methylsulfanyl)propylamine + putrescine = S-methyl-5'-thioadenosine + spermidine + H(+)</text>
        <dbReference type="Rhea" id="RHEA:12721"/>
        <dbReference type="ChEBI" id="CHEBI:15378"/>
        <dbReference type="ChEBI" id="CHEBI:17509"/>
        <dbReference type="ChEBI" id="CHEBI:57443"/>
        <dbReference type="ChEBI" id="CHEBI:57834"/>
        <dbReference type="ChEBI" id="CHEBI:326268"/>
        <dbReference type="EC" id="2.5.1.16"/>
    </reaction>
</comment>
<feature type="signal peptide" evidence="7">
    <location>
        <begin position="1"/>
        <end position="23"/>
    </location>
</feature>
<keyword evidence="7" id="KW-0732">Signal</keyword>
<dbReference type="HAMAP" id="MF_00198">
    <property type="entry name" value="Spermidine_synth"/>
    <property type="match status" value="1"/>
</dbReference>
<gene>
    <name evidence="5" type="primary">speE</name>
    <name evidence="9" type="ORF">DXX94_13640</name>
</gene>